<evidence type="ECO:0000313" key="2">
    <source>
        <dbReference type="EMBL" id="GFN98572.1"/>
    </source>
</evidence>
<organism evidence="2 3">
    <name type="scientific">Plakobranchus ocellatus</name>
    <dbReference type="NCBI Taxonomy" id="259542"/>
    <lineage>
        <taxon>Eukaryota</taxon>
        <taxon>Metazoa</taxon>
        <taxon>Spiralia</taxon>
        <taxon>Lophotrochozoa</taxon>
        <taxon>Mollusca</taxon>
        <taxon>Gastropoda</taxon>
        <taxon>Heterobranchia</taxon>
        <taxon>Euthyneura</taxon>
        <taxon>Panpulmonata</taxon>
        <taxon>Sacoglossa</taxon>
        <taxon>Placobranchoidea</taxon>
        <taxon>Plakobranchidae</taxon>
        <taxon>Plakobranchus</taxon>
    </lineage>
</organism>
<dbReference type="EMBL" id="BLXT01002860">
    <property type="protein sequence ID" value="GFN98572.1"/>
    <property type="molecule type" value="Genomic_DNA"/>
</dbReference>
<proteinExistence type="predicted"/>
<dbReference type="AlphaFoldDB" id="A0AAV3ZVV3"/>
<dbReference type="Proteomes" id="UP000735302">
    <property type="component" value="Unassembled WGS sequence"/>
</dbReference>
<sequence length="310" mass="35552">MQSFTGQHLTSATVMILMMSVFFTLASTAFIHRDVSKISSSTSGPGTVLLSTLANQTYLRQPENDQSTQWKIMPYDGRRFLEKLRTSRKFMNLSSSATNKEDSNKNNTSHIFEKEVIFESKKCLNLDHYENQTQEQITGIFKNNNNSKILSEVIVPKTIKEELKEVLNTTDLFKFCPVPCLNYPLWIFNASLIRPNSEKKVDNSVEISDNSKNETNSNDTEILTYNEEDSSNKSYPKVETEYNESETPSLPEYSLNRSSFNASEVIPFPKLEFDVEIDAALTFTCQDRCGVTTLLPMFVQRRLFYLRQLL</sequence>
<gene>
    <name evidence="2" type="ORF">PoB_002507800</name>
</gene>
<keyword evidence="3" id="KW-1185">Reference proteome</keyword>
<evidence type="ECO:0000256" key="1">
    <source>
        <dbReference type="SAM" id="Phobius"/>
    </source>
</evidence>
<evidence type="ECO:0000313" key="3">
    <source>
        <dbReference type="Proteomes" id="UP000735302"/>
    </source>
</evidence>
<feature type="transmembrane region" description="Helical" evidence="1">
    <location>
        <begin position="12"/>
        <end position="31"/>
    </location>
</feature>
<name>A0AAV3ZVV3_9GAST</name>
<comment type="caution">
    <text evidence="2">The sequence shown here is derived from an EMBL/GenBank/DDBJ whole genome shotgun (WGS) entry which is preliminary data.</text>
</comment>
<keyword evidence="1" id="KW-0472">Membrane</keyword>
<keyword evidence="1" id="KW-0812">Transmembrane</keyword>
<protein>
    <submittedName>
        <fullName evidence="2">Uncharacterized protein</fullName>
    </submittedName>
</protein>
<keyword evidence="1" id="KW-1133">Transmembrane helix</keyword>
<accession>A0AAV3ZVV3</accession>
<reference evidence="2 3" key="1">
    <citation type="journal article" date="2021" name="Elife">
        <title>Chloroplast acquisition without the gene transfer in kleptoplastic sea slugs, Plakobranchus ocellatus.</title>
        <authorList>
            <person name="Maeda T."/>
            <person name="Takahashi S."/>
            <person name="Yoshida T."/>
            <person name="Shimamura S."/>
            <person name="Takaki Y."/>
            <person name="Nagai Y."/>
            <person name="Toyoda A."/>
            <person name="Suzuki Y."/>
            <person name="Arimoto A."/>
            <person name="Ishii H."/>
            <person name="Satoh N."/>
            <person name="Nishiyama T."/>
            <person name="Hasebe M."/>
            <person name="Maruyama T."/>
            <person name="Minagawa J."/>
            <person name="Obokata J."/>
            <person name="Shigenobu S."/>
        </authorList>
    </citation>
    <scope>NUCLEOTIDE SEQUENCE [LARGE SCALE GENOMIC DNA]</scope>
</reference>